<organism evidence="1 2">
    <name type="scientific">Babesia caballi</name>
    <dbReference type="NCBI Taxonomy" id="5871"/>
    <lineage>
        <taxon>Eukaryota</taxon>
        <taxon>Sar</taxon>
        <taxon>Alveolata</taxon>
        <taxon>Apicomplexa</taxon>
        <taxon>Aconoidasida</taxon>
        <taxon>Piroplasmida</taxon>
        <taxon>Babesiidae</taxon>
        <taxon>Babesia</taxon>
    </lineage>
</organism>
<keyword evidence="2" id="KW-1185">Reference proteome</keyword>
<dbReference type="SUPFAM" id="SSF48371">
    <property type="entry name" value="ARM repeat"/>
    <property type="match status" value="1"/>
</dbReference>
<proteinExistence type="predicted"/>
<reference evidence="1 2" key="1">
    <citation type="submission" date="2021-06" db="EMBL/GenBank/DDBJ databases">
        <title>Genome sequence of Babesia caballi.</title>
        <authorList>
            <person name="Yamagishi J."/>
            <person name="Kidaka T."/>
            <person name="Ochi A."/>
        </authorList>
    </citation>
    <scope>NUCLEOTIDE SEQUENCE [LARGE SCALE GENOMIC DNA]</scope>
    <source>
        <strain evidence="1">USDA-D6B2</strain>
    </source>
</reference>
<dbReference type="AlphaFoldDB" id="A0AAV4LZU6"/>
<protein>
    <submittedName>
        <fullName evidence="1">ARM repeats containing protein</fullName>
    </submittedName>
</protein>
<gene>
    <name evidence="1" type="ORF">BcabD6B2_34840</name>
</gene>
<evidence type="ECO:0000313" key="1">
    <source>
        <dbReference type="EMBL" id="GIX64049.1"/>
    </source>
</evidence>
<sequence length="581" mass="65131">MQFEYRAKMEAIEAQFIDTIASYGPISDALGLDETESDIERFDLAFENCDIAEFVSLCESTQPIDKLEERLHPWAANPTTIGALAATQLAIFASKDQHPEFKDTIRKASGIPTLVELLSSDVCCVVCLVKVLQEIDRVHVAVVALSFLSVGNHENCVEMFRAGALPHLIRGMRSGIDGMRAACAQTCRNIYQLGECSPPLLAGRSADQEYRRAFVKQGGLVNLVNLLSPCDDGDEEMCLTQLEAVYHIEDLIMDGVVELPEFVSIVKVSGALAKLKLLEKQQGVEHGREKREREDRRLSAAIGSYCYGGLQRDGTVLDVLEVLALHPHSAVVHGVVLPDLLEEGRHLFPLLLREPVPRVLDEVADFDVLEHLVDDNVRAVNVALGQVLNEPLRFVDAQKLRNAHAHERRQVGVPHLVVRVVDHFAQHFDFVEEFALCHLRRGERREDLEDASHAIFELEHRVGYFVKHLGQLEELQRVACGRGVEDRYREAFLLHRPAWRGYLVTHERTYCMSSKKESASSKPGSIISESVDEPRLVGELLSEGIAKAVRRVRGEQQYLILMSPPEPSPYRFSSFGQRRGN</sequence>
<dbReference type="InterPro" id="IPR016024">
    <property type="entry name" value="ARM-type_fold"/>
</dbReference>
<dbReference type="InterPro" id="IPR011989">
    <property type="entry name" value="ARM-like"/>
</dbReference>
<evidence type="ECO:0000313" key="2">
    <source>
        <dbReference type="Proteomes" id="UP001497744"/>
    </source>
</evidence>
<dbReference type="Gene3D" id="1.25.10.10">
    <property type="entry name" value="Leucine-rich Repeat Variant"/>
    <property type="match status" value="1"/>
</dbReference>
<dbReference type="EMBL" id="BPLF01000003">
    <property type="protein sequence ID" value="GIX64049.1"/>
    <property type="molecule type" value="Genomic_DNA"/>
</dbReference>
<dbReference type="GeneID" id="94195530"/>
<name>A0AAV4LZU6_BABCB</name>
<dbReference type="RefSeq" id="XP_067716118.1">
    <property type="nucleotide sequence ID" value="XM_067860017.1"/>
</dbReference>
<dbReference type="Proteomes" id="UP001497744">
    <property type="component" value="Unassembled WGS sequence"/>
</dbReference>
<comment type="caution">
    <text evidence="1">The sequence shown here is derived from an EMBL/GenBank/DDBJ whole genome shotgun (WGS) entry which is preliminary data.</text>
</comment>
<accession>A0AAV4LZU6</accession>